<evidence type="ECO:0000313" key="1">
    <source>
        <dbReference type="EMBL" id="JAE34651.1"/>
    </source>
</evidence>
<dbReference type="AlphaFoldDB" id="A0A0A9HIH9"/>
<dbReference type="EMBL" id="GBRH01163245">
    <property type="protein sequence ID" value="JAE34651.1"/>
    <property type="molecule type" value="Transcribed_RNA"/>
</dbReference>
<name>A0A0A9HIH9_ARUDO</name>
<organism evidence="1">
    <name type="scientific">Arundo donax</name>
    <name type="common">Giant reed</name>
    <name type="synonym">Donax arundinaceus</name>
    <dbReference type="NCBI Taxonomy" id="35708"/>
    <lineage>
        <taxon>Eukaryota</taxon>
        <taxon>Viridiplantae</taxon>
        <taxon>Streptophyta</taxon>
        <taxon>Embryophyta</taxon>
        <taxon>Tracheophyta</taxon>
        <taxon>Spermatophyta</taxon>
        <taxon>Magnoliopsida</taxon>
        <taxon>Liliopsida</taxon>
        <taxon>Poales</taxon>
        <taxon>Poaceae</taxon>
        <taxon>PACMAD clade</taxon>
        <taxon>Arundinoideae</taxon>
        <taxon>Arundineae</taxon>
        <taxon>Arundo</taxon>
    </lineage>
</organism>
<proteinExistence type="predicted"/>
<accession>A0A0A9HIH9</accession>
<reference evidence="1" key="1">
    <citation type="submission" date="2014-09" db="EMBL/GenBank/DDBJ databases">
        <authorList>
            <person name="Magalhaes I.L.F."/>
            <person name="Oliveira U."/>
            <person name="Santos F.R."/>
            <person name="Vidigal T.H.D.A."/>
            <person name="Brescovit A.D."/>
            <person name="Santos A.J."/>
        </authorList>
    </citation>
    <scope>NUCLEOTIDE SEQUENCE</scope>
    <source>
        <tissue evidence="1">Shoot tissue taken approximately 20 cm above the soil surface</tissue>
    </source>
</reference>
<reference evidence="1" key="2">
    <citation type="journal article" date="2015" name="Data Brief">
        <title>Shoot transcriptome of the giant reed, Arundo donax.</title>
        <authorList>
            <person name="Barrero R.A."/>
            <person name="Guerrero F.D."/>
            <person name="Moolhuijzen P."/>
            <person name="Goolsby J.A."/>
            <person name="Tidwell J."/>
            <person name="Bellgard S.E."/>
            <person name="Bellgard M.I."/>
        </authorList>
    </citation>
    <scope>NUCLEOTIDE SEQUENCE</scope>
    <source>
        <tissue evidence="1">Shoot tissue taken approximately 20 cm above the soil surface</tissue>
    </source>
</reference>
<protein>
    <submittedName>
        <fullName evidence="1">Uncharacterized protein</fullName>
    </submittedName>
</protein>
<sequence>MVIVKYSKNGSTNLYIRPYTRTGCLYLLPDNNRWGE</sequence>